<dbReference type="Proteomes" id="UP000255101">
    <property type="component" value="Unassembled WGS sequence"/>
</dbReference>
<sequence length="314" mass="35718">MARPTKTGIDYFPLDTRFIEDIKVRKIKREYKSDAICVLIYLLGIVYGEEGYYLSWDDDICFLVSDTLQIDEDIVRGIVNKALDVEFFDYHMYKTYRILTSKGIQNRYLAATERRQNTNLIAKYIIKTDELMQHNVTETGVNVAETRVNVTETGVNVAETGVNVDKSTQSKVKKSKVKESKENTIKDCNAPSAGRRGRTFTFESLVLAKYGNDESLLEAFKDFEIMRKSIKKPLTERAVKTMLTKLENLAGDDIDKTIKILEQSILNSWAGVFELKSGGDMFGTGGNDSEVRGKESQGQGKWDKYDWSKGRKDV</sequence>
<dbReference type="RefSeq" id="WP_002845678.1">
    <property type="nucleotide sequence ID" value="NZ_FOVA01000002.1"/>
</dbReference>
<dbReference type="PANTHER" id="PTHR39196">
    <property type="entry name" value="PRIMOSOME, DNAD SUBUNIT"/>
    <property type="match status" value="1"/>
</dbReference>
<dbReference type="AlphaFoldDB" id="A0A379CFM4"/>
<dbReference type="PANTHER" id="PTHR39196:SF1">
    <property type="entry name" value="PRIMOSOME, DNAD SUBUNIT"/>
    <property type="match status" value="1"/>
</dbReference>
<feature type="compositionally biased region" description="Basic and acidic residues" evidence="1">
    <location>
        <begin position="289"/>
        <end position="314"/>
    </location>
</feature>
<dbReference type="Pfam" id="PF14297">
    <property type="entry name" value="Lin1244_N"/>
    <property type="match status" value="1"/>
</dbReference>
<gene>
    <name evidence="3" type="ORF">NCTC11460_00915</name>
</gene>
<accession>A0A379CFM4</accession>
<organism evidence="3 4">
    <name type="scientific">Peptostreptococcus anaerobius</name>
    <dbReference type="NCBI Taxonomy" id="1261"/>
    <lineage>
        <taxon>Bacteria</taxon>
        <taxon>Bacillati</taxon>
        <taxon>Bacillota</taxon>
        <taxon>Clostridia</taxon>
        <taxon>Peptostreptococcales</taxon>
        <taxon>Peptostreptococcaceae</taxon>
        <taxon>Peptostreptococcus</taxon>
    </lineage>
</organism>
<evidence type="ECO:0000256" key="1">
    <source>
        <dbReference type="SAM" id="MobiDB-lite"/>
    </source>
</evidence>
<feature type="region of interest" description="Disordered" evidence="1">
    <location>
        <begin position="284"/>
        <end position="314"/>
    </location>
</feature>
<dbReference type="EMBL" id="UGTB01000004">
    <property type="protein sequence ID" value="SUB60998.1"/>
    <property type="molecule type" value="Genomic_DNA"/>
</dbReference>
<name>A0A379CFM4_9FIRM</name>
<protein>
    <recommendedName>
        <fullName evidence="2">Lin1244/Lin1753-like N-terminal domain-containing protein</fullName>
    </recommendedName>
</protein>
<proteinExistence type="predicted"/>
<dbReference type="InterPro" id="IPR025400">
    <property type="entry name" value="Lin1244/Lin1753-like_N"/>
</dbReference>
<reference evidence="3 4" key="1">
    <citation type="submission" date="2018-06" db="EMBL/GenBank/DDBJ databases">
        <authorList>
            <consortium name="Pathogen Informatics"/>
            <person name="Doyle S."/>
        </authorList>
    </citation>
    <scope>NUCLEOTIDE SEQUENCE [LARGE SCALE GENOMIC DNA]</scope>
    <source>
        <strain evidence="3 4">NCTC11460</strain>
    </source>
</reference>
<evidence type="ECO:0000313" key="3">
    <source>
        <dbReference type="EMBL" id="SUB60998.1"/>
    </source>
</evidence>
<evidence type="ECO:0000259" key="2">
    <source>
        <dbReference type="Pfam" id="PF14297"/>
    </source>
</evidence>
<evidence type="ECO:0000313" key="4">
    <source>
        <dbReference type="Proteomes" id="UP000255101"/>
    </source>
</evidence>
<feature type="domain" description="Lin1244/Lin1753-like N-terminal" evidence="2">
    <location>
        <begin position="11"/>
        <end position="104"/>
    </location>
</feature>